<sequence>MDPLSISGSVAGVVSIAGVAFARVATYLKDVKDAPKEAERLLEEMKQFSVLLHHLSLVARELEIASKAGEEALQDSPNLQLHHLHNCQTVLNRVEIGLQRARDDLKSSSTLTKFRSRLKWPFSLDDTKEMIQTIQRHKQTINVALSASSYSRLAMCPSRQEVADKLHEETKRHLISVQNTVQEILEINTKVLLDERRREVLSHFNKFVNPSHVFEMVKGLRHPLTGLWFTELDEFKAWRATPSSKLIMGHWHSWGRQISSRRLDSLRVPEAELSR</sequence>
<dbReference type="InterPro" id="IPR031348">
    <property type="entry name" value="PigL_N"/>
</dbReference>
<feature type="domain" description="Azaphilone pigments biosynthesis cluster protein L N-terminal" evidence="1">
    <location>
        <begin position="1"/>
        <end position="185"/>
    </location>
</feature>
<name>A0AAN7UPY5_9PEZI</name>
<protein>
    <recommendedName>
        <fullName evidence="1">Azaphilone pigments biosynthesis cluster protein L N-terminal domain-containing protein</fullName>
    </recommendedName>
</protein>
<evidence type="ECO:0000313" key="3">
    <source>
        <dbReference type="Proteomes" id="UP001305414"/>
    </source>
</evidence>
<dbReference type="Pfam" id="PF17111">
    <property type="entry name" value="PigL_N"/>
    <property type="match status" value="1"/>
</dbReference>
<comment type="caution">
    <text evidence="2">The sequence shown here is derived from an EMBL/GenBank/DDBJ whole genome shotgun (WGS) entry which is preliminary data.</text>
</comment>
<organism evidence="2 3">
    <name type="scientific">Xylaria bambusicola</name>
    <dbReference type="NCBI Taxonomy" id="326684"/>
    <lineage>
        <taxon>Eukaryota</taxon>
        <taxon>Fungi</taxon>
        <taxon>Dikarya</taxon>
        <taxon>Ascomycota</taxon>
        <taxon>Pezizomycotina</taxon>
        <taxon>Sordariomycetes</taxon>
        <taxon>Xylariomycetidae</taxon>
        <taxon>Xylariales</taxon>
        <taxon>Xylariaceae</taxon>
        <taxon>Xylaria</taxon>
    </lineage>
</organism>
<dbReference type="EMBL" id="JAWHQM010000011">
    <property type="protein sequence ID" value="KAK5629396.1"/>
    <property type="molecule type" value="Genomic_DNA"/>
</dbReference>
<gene>
    <name evidence="2" type="ORF">RRF57_005111</name>
</gene>
<evidence type="ECO:0000259" key="1">
    <source>
        <dbReference type="Pfam" id="PF17111"/>
    </source>
</evidence>
<dbReference type="AlphaFoldDB" id="A0AAN7UPY5"/>
<evidence type="ECO:0000313" key="2">
    <source>
        <dbReference type="EMBL" id="KAK5629396.1"/>
    </source>
</evidence>
<keyword evidence="3" id="KW-1185">Reference proteome</keyword>
<dbReference type="Proteomes" id="UP001305414">
    <property type="component" value="Unassembled WGS sequence"/>
</dbReference>
<proteinExistence type="predicted"/>
<accession>A0AAN7UPY5</accession>
<reference evidence="2 3" key="1">
    <citation type="submission" date="2023-10" db="EMBL/GenBank/DDBJ databases">
        <title>Draft genome sequence of Xylaria bambusicola isolate GMP-LS, the root and basal stem rot pathogen of sugarcane in Indonesia.</title>
        <authorList>
            <person name="Selvaraj P."/>
            <person name="Muralishankar V."/>
            <person name="Muruganantham S."/>
            <person name="Sp S."/>
            <person name="Haryani S."/>
            <person name="Lau K.J.X."/>
            <person name="Naqvi N.I."/>
        </authorList>
    </citation>
    <scope>NUCLEOTIDE SEQUENCE [LARGE SCALE GENOMIC DNA]</scope>
    <source>
        <strain evidence="2">GMP-LS</strain>
    </source>
</reference>